<feature type="domain" description="DDE Tnp4" evidence="9">
    <location>
        <begin position="162"/>
        <end position="322"/>
    </location>
</feature>
<dbReference type="GO" id="GO:0016787">
    <property type="term" value="F:hydrolase activity"/>
    <property type="evidence" value="ECO:0007669"/>
    <property type="project" value="UniProtKB-KW"/>
</dbReference>
<keyword evidence="7" id="KW-0539">Nucleus</keyword>
<evidence type="ECO:0000256" key="7">
    <source>
        <dbReference type="ARBA" id="ARBA00023242"/>
    </source>
</evidence>
<reference evidence="10" key="1">
    <citation type="journal article" date="2023" name="G3 (Bethesda)">
        <title>Whole genome assemblies of Zophobas morio and Tenebrio molitor.</title>
        <authorList>
            <person name="Kaur S."/>
            <person name="Stinson S.A."/>
            <person name="diCenzo G.C."/>
        </authorList>
    </citation>
    <scope>NUCLEOTIDE SEQUENCE</scope>
    <source>
        <strain evidence="10">QUZm001</strain>
    </source>
</reference>
<gene>
    <name evidence="10" type="ORF">Zmor_004092</name>
</gene>
<evidence type="ECO:0000259" key="9">
    <source>
        <dbReference type="Pfam" id="PF13359"/>
    </source>
</evidence>
<evidence type="ECO:0000313" key="11">
    <source>
        <dbReference type="Proteomes" id="UP001168821"/>
    </source>
</evidence>
<keyword evidence="4" id="KW-0540">Nuclease</keyword>
<keyword evidence="6" id="KW-0378">Hydrolase</keyword>
<evidence type="ECO:0000256" key="2">
    <source>
        <dbReference type="ARBA" id="ARBA00004123"/>
    </source>
</evidence>
<evidence type="ECO:0000313" key="10">
    <source>
        <dbReference type="EMBL" id="KAJ3639224.1"/>
    </source>
</evidence>
<comment type="cofactor">
    <cofactor evidence="1">
        <name>a divalent metal cation</name>
        <dbReference type="ChEBI" id="CHEBI:60240"/>
    </cofactor>
</comment>
<dbReference type="AlphaFoldDB" id="A0AA38HQ70"/>
<dbReference type="InterPro" id="IPR045249">
    <property type="entry name" value="HARBI1-like"/>
</dbReference>
<sequence>MAYLDGILHLFIVNHDENSQRILQNNRIQRQMRDASNPFHLPDRLFLKLFRLDKQTTLDFIDSIRDHMAQPLKGSKVPVHLRVLTAMHFFGHGSYQTGTGLQHPLAVSQPTVSRCIAEVSDVITRFLLNRWVKWPRTDDEKNSVKRGFRLLEPRLHNMLGVIDCTHIKIIAPSEEHPVHPAGPYYCRKGYYSINTQIIADTNRIIRAINARFPGSVHDAAIWSMSAVKRILQNNFVQRNDENYLLGDSGYPLEPWLLVRYPHVIPGSPEENFNATLSRIRTIIEHVNGLLKSRFRCLHEHRALHYNPRRAAKIIYSCAVLHNICRERNVPEPPNEDFPPVPPLRDNQDVHQIPRNNDWYRLGERLRQNIVETHFQN</sequence>
<keyword evidence="11" id="KW-1185">Reference proteome</keyword>
<dbReference type="GO" id="GO:0005634">
    <property type="term" value="C:nucleus"/>
    <property type="evidence" value="ECO:0007669"/>
    <property type="project" value="UniProtKB-SubCell"/>
</dbReference>
<comment type="similarity">
    <text evidence="3">Belongs to the HARBI1 family.</text>
</comment>
<dbReference type="InterPro" id="IPR027806">
    <property type="entry name" value="HARBI1_dom"/>
</dbReference>
<evidence type="ECO:0000256" key="3">
    <source>
        <dbReference type="ARBA" id="ARBA00006958"/>
    </source>
</evidence>
<proteinExistence type="inferred from homology"/>
<keyword evidence="5" id="KW-0479">Metal-binding</keyword>
<dbReference type="Proteomes" id="UP001168821">
    <property type="component" value="Unassembled WGS sequence"/>
</dbReference>
<dbReference type="GO" id="GO:0004518">
    <property type="term" value="F:nuclease activity"/>
    <property type="evidence" value="ECO:0007669"/>
    <property type="project" value="UniProtKB-KW"/>
</dbReference>
<organism evidence="10 11">
    <name type="scientific">Zophobas morio</name>
    <dbReference type="NCBI Taxonomy" id="2755281"/>
    <lineage>
        <taxon>Eukaryota</taxon>
        <taxon>Metazoa</taxon>
        <taxon>Ecdysozoa</taxon>
        <taxon>Arthropoda</taxon>
        <taxon>Hexapoda</taxon>
        <taxon>Insecta</taxon>
        <taxon>Pterygota</taxon>
        <taxon>Neoptera</taxon>
        <taxon>Endopterygota</taxon>
        <taxon>Coleoptera</taxon>
        <taxon>Polyphaga</taxon>
        <taxon>Cucujiformia</taxon>
        <taxon>Tenebrionidae</taxon>
        <taxon>Zophobas</taxon>
    </lineage>
</organism>
<dbReference type="Pfam" id="PF13359">
    <property type="entry name" value="DDE_Tnp_4"/>
    <property type="match status" value="1"/>
</dbReference>
<comment type="subcellular location">
    <subcellularLocation>
        <location evidence="2">Nucleus</location>
    </subcellularLocation>
</comment>
<evidence type="ECO:0000256" key="6">
    <source>
        <dbReference type="ARBA" id="ARBA00022801"/>
    </source>
</evidence>
<dbReference type="GO" id="GO:0046872">
    <property type="term" value="F:metal ion binding"/>
    <property type="evidence" value="ECO:0007669"/>
    <property type="project" value="UniProtKB-KW"/>
</dbReference>
<protein>
    <recommendedName>
        <fullName evidence="9">DDE Tnp4 domain-containing protein</fullName>
    </recommendedName>
</protein>
<accession>A0AA38HQ70</accession>
<evidence type="ECO:0000256" key="1">
    <source>
        <dbReference type="ARBA" id="ARBA00001968"/>
    </source>
</evidence>
<name>A0AA38HQ70_9CUCU</name>
<evidence type="ECO:0000256" key="8">
    <source>
        <dbReference type="SAM" id="MobiDB-lite"/>
    </source>
</evidence>
<feature type="compositionally biased region" description="Pro residues" evidence="8">
    <location>
        <begin position="330"/>
        <end position="342"/>
    </location>
</feature>
<feature type="region of interest" description="Disordered" evidence="8">
    <location>
        <begin position="330"/>
        <end position="349"/>
    </location>
</feature>
<comment type="caution">
    <text evidence="10">The sequence shown here is derived from an EMBL/GenBank/DDBJ whole genome shotgun (WGS) entry which is preliminary data.</text>
</comment>
<evidence type="ECO:0000256" key="5">
    <source>
        <dbReference type="ARBA" id="ARBA00022723"/>
    </source>
</evidence>
<dbReference type="EMBL" id="JALNTZ010000012">
    <property type="protein sequence ID" value="KAJ3639224.1"/>
    <property type="molecule type" value="Genomic_DNA"/>
</dbReference>
<dbReference type="PANTHER" id="PTHR22930:SF289">
    <property type="entry name" value="DDE TNP4 DOMAIN-CONTAINING PROTEIN-RELATED"/>
    <property type="match status" value="1"/>
</dbReference>
<dbReference type="PANTHER" id="PTHR22930">
    <property type="match status" value="1"/>
</dbReference>
<evidence type="ECO:0000256" key="4">
    <source>
        <dbReference type="ARBA" id="ARBA00022722"/>
    </source>
</evidence>